<name>A0AAC9Z7C4_9RHOB</name>
<dbReference type="AlphaFoldDB" id="A0AAC9Z7C4"/>
<reference evidence="3 4" key="1">
    <citation type="journal article" date="2017" name="Front. Microbiol.">
        <title>Phaeobacter piscinae sp. nov., a species of the Roseobacter group and potential aquaculture probiont.</title>
        <authorList>
            <person name="Sonnenschein E.C."/>
            <person name="Phippen C.B.W."/>
            <person name="Nielsen K.F."/>
            <person name="Mateiu R.V."/>
            <person name="Melchiorsen J."/>
            <person name="Gram L."/>
            <person name="Overmann J."/>
            <person name="Freese H.M."/>
        </authorList>
    </citation>
    <scope>NUCLEOTIDE SEQUENCE [LARGE SCALE GENOMIC DNA]</scope>
    <source>
        <strain evidence="3 4">P63</strain>
    </source>
</reference>
<dbReference type="InterPro" id="IPR027843">
    <property type="entry name" value="DUF4440"/>
</dbReference>
<feature type="chain" id="PRO_5042244353" evidence="1">
    <location>
        <begin position="19"/>
        <end position="144"/>
    </location>
</feature>
<evidence type="ECO:0000313" key="4">
    <source>
        <dbReference type="Proteomes" id="UP000217545"/>
    </source>
</evidence>
<proteinExistence type="predicted"/>
<dbReference type="Pfam" id="PF14534">
    <property type="entry name" value="DUF4440"/>
    <property type="match status" value="1"/>
</dbReference>
<gene>
    <name evidence="3" type="ORF">PhaeoP63_01079</name>
</gene>
<dbReference type="EMBL" id="CP010784">
    <property type="protein sequence ID" value="ATF05170.1"/>
    <property type="molecule type" value="Genomic_DNA"/>
</dbReference>
<organism evidence="3 4">
    <name type="scientific">Phaeobacter gallaeciensis</name>
    <dbReference type="NCBI Taxonomy" id="60890"/>
    <lineage>
        <taxon>Bacteria</taxon>
        <taxon>Pseudomonadati</taxon>
        <taxon>Pseudomonadota</taxon>
        <taxon>Alphaproteobacteria</taxon>
        <taxon>Rhodobacterales</taxon>
        <taxon>Roseobacteraceae</taxon>
        <taxon>Phaeobacter</taxon>
    </lineage>
</organism>
<dbReference type="RefSeq" id="WP_024096557.1">
    <property type="nucleotide sequence ID" value="NZ_CP010588.1"/>
</dbReference>
<dbReference type="CDD" id="cd00531">
    <property type="entry name" value="NTF2_like"/>
    <property type="match status" value="1"/>
</dbReference>
<evidence type="ECO:0000313" key="3">
    <source>
        <dbReference type="EMBL" id="ATF05170.1"/>
    </source>
</evidence>
<dbReference type="Gene3D" id="3.10.450.50">
    <property type="match status" value="1"/>
</dbReference>
<dbReference type="GeneID" id="31845525"/>
<dbReference type="Proteomes" id="UP000217545">
    <property type="component" value="Chromosome"/>
</dbReference>
<evidence type="ECO:0000259" key="2">
    <source>
        <dbReference type="Pfam" id="PF14534"/>
    </source>
</evidence>
<evidence type="ECO:0000256" key="1">
    <source>
        <dbReference type="SAM" id="SignalP"/>
    </source>
</evidence>
<keyword evidence="1" id="KW-0732">Signal</keyword>
<dbReference type="InterPro" id="IPR032710">
    <property type="entry name" value="NTF2-like_dom_sf"/>
</dbReference>
<sequence>MRILAILAALAATTPVFAQDATAELKAVNDAFNAGIASQDVQGLVALYGPEVMWIAPGSPMNLNGLEEAENLFTFMTGQNAEVTHDIDHLFVSDDETLAVMIGDVTAKVETLGIDGVGTYLYVLENAEGDWKIIADMWNQVPQD</sequence>
<accession>A0AAC9Z7C4</accession>
<feature type="domain" description="DUF4440" evidence="2">
    <location>
        <begin position="26"/>
        <end position="133"/>
    </location>
</feature>
<dbReference type="SUPFAM" id="SSF54427">
    <property type="entry name" value="NTF2-like"/>
    <property type="match status" value="1"/>
</dbReference>
<feature type="signal peptide" evidence="1">
    <location>
        <begin position="1"/>
        <end position="18"/>
    </location>
</feature>
<protein>
    <submittedName>
        <fullName evidence="3">SnoaL-like domain protein</fullName>
    </submittedName>
</protein>